<reference evidence="7" key="1">
    <citation type="journal article" date="2012" name="PLoS Genet.">
        <title>The genomes of the fungal plant pathogens Cladosporium fulvum and Dothistroma septosporum reveal adaptation to different hosts and lifestyles but also signatures of common ancestry.</title>
        <authorList>
            <person name="de Wit P.J.G.M."/>
            <person name="van der Burgt A."/>
            <person name="Oekmen B."/>
            <person name="Stergiopoulos I."/>
            <person name="Abd-Elsalam K.A."/>
            <person name="Aerts A.L."/>
            <person name="Bahkali A.H."/>
            <person name="Beenen H.G."/>
            <person name="Chettri P."/>
            <person name="Cox M.P."/>
            <person name="Datema E."/>
            <person name="de Vries R.P."/>
            <person name="Dhillon B."/>
            <person name="Ganley A.R."/>
            <person name="Griffiths S.A."/>
            <person name="Guo Y."/>
            <person name="Hamelin R.C."/>
            <person name="Henrissat B."/>
            <person name="Kabir M.S."/>
            <person name="Jashni M.K."/>
            <person name="Kema G."/>
            <person name="Klaubauf S."/>
            <person name="Lapidus A."/>
            <person name="Levasseur A."/>
            <person name="Lindquist E."/>
            <person name="Mehrabi R."/>
            <person name="Ohm R.A."/>
            <person name="Owen T.J."/>
            <person name="Salamov A."/>
            <person name="Schwelm A."/>
            <person name="Schijlen E."/>
            <person name="Sun H."/>
            <person name="van den Burg H.A."/>
            <person name="van Ham R.C.H.J."/>
            <person name="Zhang S."/>
            <person name="Goodwin S.B."/>
            <person name="Grigoriev I.V."/>
            <person name="Collemare J."/>
            <person name="Bradshaw R.E."/>
        </authorList>
    </citation>
    <scope>NUCLEOTIDE SEQUENCE [LARGE SCALE GENOMIC DNA]</scope>
    <source>
        <strain evidence="7">NZE10 / CBS 128990</strain>
    </source>
</reference>
<keyword evidence="7" id="KW-1185">Reference proteome</keyword>
<dbReference type="EMBL" id="KB446537">
    <property type="protein sequence ID" value="EME46640.1"/>
    <property type="molecule type" value="Genomic_DNA"/>
</dbReference>
<dbReference type="InterPro" id="IPR036259">
    <property type="entry name" value="MFS_trans_sf"/>
</dbReference>
<evidence type="ECO:0000256" key="2">
    <source>
        <dbReference type="ARBA" id="ARBA00022692"/>
    </source>
</evidence>
<dbReference type="Gene3D" id="1.20.1250.20">
    <property type="entry name" value="MFS general substrate transporter like domains"/>
    <property type="match status" value="1"/>
</dbReference>
<accession>N1PWB2</accession>
<keyword evidence="3 5" id="KW-1133">Transmembrane helix</keyword>
<reference evidence="6 7" key="2">
    <citation type="journal article" date="2012" name="PLoS Pathog.">
        <title>Diverse lifestyles and strategies of plant pathogenesis encoded in the genomes of eighteen Dothideomycetes fungi.</title>
        <authorList>
            <person name="Ohm R.A."/>
            <person name="Feau N."/>
            <person name="Henrissat B."/>
            <person name="Schoch C.L."/>
            <person name="Horwitz B.A."/>
            <person name="Barry K.W."/>
            <person name="Condon B.J."/>
            <person name="Copeland A.C."/>
            <person name="Dhillon B."/>
            <person name="Glaser F."/>
            <person name="Hesse C.N."/>
            <person name="Kosti I."/>
            <person name="LaButti K."/>
            <person name="Lindquist E.A."/>
            <person name="Lucas S."/>
            <person name="Salamov A.A."/>
            <person name="Bradshaw R.E."/>
            <person name="Ciuffetti L."/>
            <person name="Hamelin R.C."/>
            <person name="Kema G.H.J."/>
            <person name="Lawrence C."/>
            <person name="Scott J.A."/>
            <person name="Spatafora J.W."/>
            <person name="Turgeon B.G."/>
            <person name="de Wit P.J.G.M."/>
            <person name="Zhong S."/>
            <person name="Goodwin S.B."/>
            <person name="Grigoriev I.V."/>
        </authorList>
    </citation>
    <scope>NUCLEOTIDE SEQUENCE [LARGE SCALE GENOMIC DNA]</scope>
    <source>
        <strain evidence="7">NZE10 / CBS 128990</strain>
    </source>
</reference>
<sequence>MLWCPYIVGPKTGDKQYFFEAARMDDPFLVTITIFVLLIVSIFCSLIVCGRISRRPLLAEGYLLMCLLNVEMATSGLLLTGGTNKAALARLRACMLALAGPISFVAAEGTSIARPRAQTTSSNLGCHGTGFVVSQWTISYINAPDAANLAVNTVYVSAGVLVPNQNPAVNNLP</sequence>
<dbReference type="AlphaFoldDB" id="N1PWB2"/>
<proteinExistence type="predicted"/>
<feature type="transmembrane region" description="Helical" evidence="5">
    <location>
        <begin position="28"/>
        <end position="49"/>
    </location>
</feature>
<evidence type="ECO:0000313" key="7">
    <source>
        <dbReference type="Proteomes" id="UP000016933"/>
    </source>
</evidence>
<organism evidence="6 7">
    <name type="scientific">Dothistroma septosporum (strain NZE10 / CBS 128990)</name>
    <name type="common">Red band needle blight fungus</name>
    <name type="synonym">Mycosphaerella pini</name>
    <dbReference type="NCBI Taxonomy" id="675120"/>
    <lineage>
        <taxon>Eukaryota</taxon>
        <taxon>Fungi</taxon>
        <taxon>Dikarya</taxon>
        <taxon>Ascomycota</taxon>
        <taxon>Pezizomycotina</taxon>
        <taxon>Dothideomycetes</taxon>
        <taxon>Dothideomycetidae</taxon>
        <taxon>Mycosphaerellales</taxon>
        <taxon>Mycosphaerellaceae</taxon>
        <taxon>Dothistroma</taxon>
    </lineage>
</organism>
<dbReference type="GO" id="GO:0016020">
    <property type="term" value="C:membrane"/>
    <property type="evidence" value="ECO:0007669"/>
    <property type="project" value="UniProtKB-SubCell"/>
</dbReference>
<evidence type="ECO:0000256" key="1">
    <source>
        <dbReference type="ARBA" id="ARBA00004370"/>
    </source>
</evidence>
<keyword evidence="4 5" id="KW-0472">Membrane</keyword>
<feature type="transmembrane region" description="Helical" evidence="5">
    <location>
        <begin position="61"/>
        <end position="81"/>
    </location>
</feature>
<evidence type="ECO:0000313" key="6">
    <source>
        <dbReference type="EMBL" id="EME46640.1"/>
    </source>
</evidence>
<dbReference type="HOGENOM" id="CLU_1547547_0_0_1"/>
<evidence type="ECO:0000256" key="3">
    <source>
        <dbReference type="ARBA" id="ARBA00022989"/>
    </source>
</evidence>
<comment type="subcellular location">
    <subcellularLocation>
        <location evidence="1">Membrane</location>
    </subcellularLocation>
</comment>
<dbReference type="Proteomes" id="UP000016933">
    <property type="component" value="Unassembled WGS sequence"/>
</dbReference>
<evidence type="ECO:0000256" key="4">
    <source>
        <dbReference type="ARBA" id="ARBA00023136"/>
    </source>
</evidence>
<evidence type="ECO:0000256" key="5">
    <source>
        <dbReference type="SAM" id="Phobius"/>
    </source>
</evidence>
<dbReference type="OrthoDB" id="204058at2759"/>
<gene>
    <name evidence="6" type="ORF">DOTSEDRAFT_22685</name>
</gene>
<dbReference type="Pfam" id="PF00083">
    <property type="entry name" value="Sugar_tr"/>
    <property type="match status" value="1"/>
</dbReference>
<dbReference type="GO" id="GO:0022857">
    <property type="term" value="F:transmembrane transporter activity"/>
    <property type="evidence" value="ECO:0007669"/>
    <property type="project" value="InterPro"/>
</dbReference>
<name>N1PWB2_DOTSN</name>
<dbReference type="InterPro" id="IPR005828">
    <property type="entry name" value="MFS_sugar_transport-like"/>
</dbReference>
<keyword evidence="2 5" id="KW-0812">Transmembrane</keyword>
<protein>
    <submittedName>
        <fullName evidence="6">Uncharacterized protein</fullName>
    </submittedName>
</protein>